<organism evidence="3 5">
    <name type="scientific">Syntrophus aciditrophicus (strain SB)</name>
    <dbReference type="NCBI Taxonomy" id="56780"/>
    <lineage>
        <taxon>Bacteria</taxon>
        <taxon>Pseudomonadati</taxon>
        <taxon>Thermodesulfobacteriota</taxon>
        <taxon>Syntrophia</taxon>
        <taxon>Syntrophales</taxon>
        <taxon>Syntrophaceae</taxon>
        <taxon>Syntrophus</taxon>
    </lineage>
</organism>
<reference evidence="3 5" key="2">
    <citation type="journal article" date="2007" name="Proc. Natl. Acad. Sci. U.S.A.">
        <title>The genome of Syntrophus aciditrophicus: life at the thermodynamic limit of microbial growth.</title>
        <authorList>
            <person name="McInerney M.J."/>
            <person name="Rohlin L."/>
            <person name="Mouttaki H."/>
            <person name="Kim U."/>
            <person name="Krupp R.S."/>
            <person name="Rios-Hernandez L."/>
            <person name="Sieber J."/>
            <person name="Struchtemeyer C.G."/>
            <person name="Bhattacharyya A."/>
            <person name="Campbell J.W."/>
            <person name="Gunsalus R.P."/>
        </authorList>
    </citation>
    <scope>NUCLEOTIDE SEQUENCE [LARGE SCALE GENOMIC DNA]</scope>
    <source>
        <strain evidence="3 5">SB</strain>
    </source>
</reference>
<dbReference type="PANTHER" id="PTHR33803:SF3">
    <property type="entry name" value="BLL1974 PROTEIN"/>
    <property type="match status" value="1"/>
</dbReference>
<dbReference type="OrthoDB" id="9770860at2"/>
<evidence type="ECO:0000313" key="3">
    <source>
        <dbReference type="EMBL" id="ABC76623.1"/>
    </source>
</evidence>
<name>Q2LRB3_SYNAS</name>
<dbReference type="HOGENOM" id="CLU_040038_0_0_7"/>
<dbReference type="KEGG" id="sat:SYN_03135"/>
<dbReference type="NCBIfam" id="NF033578">
    <property type="entry name" value="transpos_IS5_1"/>
    <property type="match status" value="1"/>
</dbReference>
<evidence type="ECO:0000313" key="4">
    <source>
        <dbReference type="EMBL" id="ABC78182.1"/>
    </source>
</evidence>
<protein>
    <submittedName>
        <fullName evidence="3">Transposase</fullName>
    </submittedName>
</protein>
<accession>Q2LRB3</accession>
<feature type="domain" description="Transposase InsH N-terminal" evidence="2">
    <location>
        <begin position="21"/>
        <end position="116"/>
    </location>
</feature>
<dbReference type="GO" id="GO:0003677">
    <property type="term" value="F:DNA binding"/>
    <property type="evidence" value="ECO:0007669"/>
    <property type="project" value="InterPro"/>
</dbReference>
<evidence type="ECO:0000313" key="5">
    <source>
        <dbReference type="Proteomes" id="UP000001933"/>
    </source>
</evidence>
<dbReference type="STRING" id="56780.SYN_00790"/>
<evidence type="ECO:0000259" key="1">
    <source>
        <dbReference type="Pfam" id="PF01609"/>
    </source>
</evidence>
<reference evidence="3" key="3">
    <citation type="submission" date="2012-11" db="EMBL/GenBank/DDBJ databases">
        <authorList>
            <person name="Le H."/>
            <person name="McInerney M.J."/>
        </authorList>
    </citation>
    <scope>NUCLEOTIDE SEQUENCE</scope>
    <source>
        <strain evidence="3">SB</strain>
    </source>
</reference>
<dbReference type="AlphaFoldDB" id="Q2LRB3"/>
<dbReference type="EMBL" id="CP000252">
    <property type="protein sequence ID" value="ABC78182.1"/>
    <property type="molecule type" value="Genomic_DNA"/>
</dbReference>
<dbReference type="Proteomes" id="UP000001933">
    <property type="component" value="Chromosome"/>
</dbReference>
<dbReference type="GO" id="GO:0006313">
    <property type="term" value="P:DNA transposition"/>
    <property type="evidence" value="ECO:0007669"/>
    <property type="project" value="InterPro"/>
</dbReference>
<dbReference type="GO" id="GO:0004803">
    <property type="term" value="F:transposase activity"/>
    <property type="evidence" value="ECO:0007669"/>
    <property type="project" value="InterPro"/>
</dbReference>
<dbReference type="EMBL" id="CP000252">
    <property type="protein sequence ID" value="ABC76623.1"/>
    <property type="molecule type" value="Genomic_DNA"/>
</dbReference>
<keyword evidence="5" id="KW-1185">Reference proteome</keyword>
<dbReference type="InterPro" id="IPR002559">
    <property type="entry name" value="Transposase_11"/>
</dbReference>
<dbReference type="PANTHER" id="PTHR33803">
    <property type="entry name" value="IS1478 TRANSPOSASE"/>
    <property type="match status" value="1"/>
</dbReference>
<sequence>MADMKVHIPERQLLMFETQFSDVLNPEHELLRAARLIDWDNIHDTLSAYYSLRGRQGKSIRLMVGIHILKHRYNCSDERAVEMLHENAYWQCFCGFNSFQRGQIMEATSLVKFRNRIGTEGMKEIEAALLKTWSEMGLVKARRVAVDTTAQPKNIAYPTDADLLYRIREKIVKQVQRVREEVTLRKPFRTFNRSGKKLLLGIKKFHRKNPEGRKEEIKKLKEMTRHVVEKTGRVVSSLYRRGLKESGRKLNRLVSLGKKIVNQTEEVLSGHLPRKRIYSLHEPNVAVIRKGKSHPDTEFGALIALAKNDDGLILSHVEYQHNVADVKTLGRVITGIKTNVGQRPREVAADRGFDQSLKKQENCRRRWGIKRIAIPKKGKTPHPDSKESWFRKALKQRVKIEPVIGHLKSDHRMNRCRYKGAAGDTVNVVWATLAWNMKKIVQLHGQMG</sequence>
<evidence type="ECO:0000259" key="2">
    <source>
        <dbReference type="Pfam" id="PF05598"/>
    </source>
</evidence>
<gene>
    <name evidence="4" type="ORF">SYN_00790</name>
    <name evidence="3" type="ORF">SYN_03135</name>
</gene>
<dbReference type="eggNOG" id="COG3039">
    <property type="taxonomic scope" value="Bacteria"/>
</dbReference>
<feature type="domain" description="Transposase IS4-like" evidence="1">
    <location>
        <begin position="306"/>
        <end position="437"/>
    </location>
</feature>
<dbReference type="InterPro" id="IPR047710">
    <property type="entry name" value="Transpos_IS5-like"/>
</dbReference>
<proteinExistence type="predicted"/>
<dbReference type="RefSeq" id="WP_011416657.1">
    <property type="nucleotide sequence ID" value="NC_007759.1"/>
</dbReference>
<dbReference type="KEGG" id="sat:SYN_00790"/>
<dbReference type="InParanoid" id="Q2LRB3"/>
<dbReference type="Pfam" id="PF05598">
    <property type="entry name" value="DUF772"/>
    <property type="match status" value="1"/>
</dbReference>
<dbReference type="InterPro" id="IPR008490">
    <property type="entry name" value="Transposase_InsH_N"/>
</dbReference>
<reference evidence="3" key="1">
    <citation type="submission" date="2006-01" db="EMBL/GenBank/DDBJ databases">
        <title>The genome of the syntrophic bacterium Syntrophus aciditrophicus: Life dependent on negative change in electrical potential.</title>
        <authorList>
            <person name="Gunsalus R."/>
            <person name="Rohlin L."/>
            <person name="Kim U."/>
            <person name="Krupp R."/>
            <person name="Bhattacharyya A."/>
            <person name="Campbell J."/>
            <person name="McInerney M."/>
            <person name="Moutakki H."/>
            <person name="Rio-Hernandez L."/>
        </authorList>
    </citation>
    <scope>NUCLEOTIDE SEQUENCE [LARGE SCALE GENOMIC DNA]</scope>
    <source>
        <strain evidence="3">SB</strain>
    </source>
</reference>
<dbReference type="Pfam" id="PF01609">
    <property type="entry name" value="DDE_Tnp_1"/>
    <property type="match status" value="1"/>
</dbReference>